<dbReference type="AlphaFoldDB" id="A0A1H9NSI8"/>
<dbReference type="Proteomes" id="UP000182584">
    <property type="component" value="Unassembled WGS sequence"/>
</dbReference>
<organism evidence="1 2">
    <name type="scientific">Butyrivibrio fibrisolvens</name>
    <dbReference type="NCBI Taxonomy" id="831"/>
    <lineage>
        <taxon>Bacteria</taxon>
        <taxon>Bacillati</taxon>
        <taxon>Bacillota</taxon>
        <taxon>Clostridia</taxon>
        <taxon>Lachnospirales</taxon>
        <taxon>Lachnospiraceae</taxon>
        <taxon>Butyrivibrio</taxon>
    </lineage>
</organism>
<proteinExistence type="predicted"/>
<protein>
    <submittedName>
        <fullName evidence="1">TupA-like ATPgrasp</fullName>
    </submittedName>
</protein>
<evidence type="ECO:0000313" key="1">
    <source>
        <dbReference type="EMBL" id="SER38916.1"/>
    </source>
</evidence>
<dbReference type="InterPro" id="IPR029465">
    <property type="entry name" value="ATPgrasp_TupA"/>
</dbReference>
<dbReference type="RefSeq" id="WP_081356959.1">
    <property type="nucleotide sequence ID" value="NZ_FOGJ01000005.1"/>
</dbReference>
<name>A0A1H9NSI8_BUTFI</name>
<dbReference type="EMBL" id="FOGJ01000005">
    <property type="protein sequence ID" value="SER38916.1"/>
    <property type="molecule type" value="Genomic_DNA"/>
</dbReference>
<dbReference type="SUPFAM" id="SSF56059">
    <property type="entry name" value="Glutathione synthetase ATP-binding domain-like"/>
    <property type="match status" value="1"/>
</dbReference>
<gene>
    <name evidence="1" type="ORF">SAMN04487884_1054</name>
</gene>
<dbReference type="Pfam" id="PF14305">
    <property type="entry name" value="ATPgrasp_TupA"/>
    <property type="match status" value="1"/>
</dbReference>
<dbReference type="OrthoDB" id="9791827at2"/>
<reference evidence="1 2" key="1">
    <citation type="submission" date="2016-10" db="EMBL/GenBank/DDBJ databases">
        <authorList>
            <person name="de Groot N.N."/>
        </authorList>
    </citation>
    <scope>NUCLEOTIDE SEQUENCE [LARGE SCALE GENOMIC DNA]</scope>
    <source>
        <strain evidence="1 2">AR40</strain>
    </source>
</reference>
<evidence type="ECO:0000313" key="2">
    <source>
        <dbReference type="Proteomes" id="UP000182584"/>
    </source>
</evidence>
<accession>A0A1H9NSI8</accession>
<sequence>MGRYLNSLRGLWEIGGSELVYLKIRDKLCHSQKGRDYMLEILRNTKMDNYPKLIKSIWKMRSNEPLDLDNPKSFNEKIQWMKINDTTSLKIQLTDKYLVRNWIEKKIGKGYLIPLLGVWDSFDEINFDELPNSFVLKCNHGSGMNIVVKDKNKLDYNAARAKMNEWINDDFAFLYGLEMQYKDISRKIIAEEYIEQIDNNLLDYKIHVFAGEPKLIQVIGDRNIVNHTGKEIFLDLNWKPNNLMYHTYDKYEKTPSKPDNLEEMLDISRVLGADFRYVRVDLYDVDGKIYFGEMTFTPASGYGKWDDEEANRIVGSWINID</sequence>